<protein>
    <recommendedName>
        <fullName evidence="5">Peroxiredoxin-like 2A</fullName>
    </recommendedName>
    <alternativeName>
        <fullName evidence="7">Peroxiredoxin-like 2 activated in M-CSF stimulated monocytes</fullName>
    </alternativeName>
    <alternativeName>
        <fullName evidence="6">Redox-regulatory protein FAM213A</fullName>
    </alternativeName>
</protein>
<name>A0A9N8DZC9_9STRA</name>
<comment type="similarity">
    <text evidence="4">Belongs to the peroxiredoxin-like PRXL2 family. PRXL2A subfamily.</text>
</comment>
<proteinExistence type="inferred from homology"/>
<keyword evidence="10" id="KW-1185">Reference proteome</keyword>
<dbReference type="PANTHER" id="PTHR28630:SF31">
    <property type="entry name" value="PEROXIREDOXIN-LIKE 2A"/>
    <property type="match status" value="1"/>
</dbReference>
<evidence type="ECO:0000256" key="1">
    <source>
        <dbReference type="ARBA" id="ARBA00004496"/>
    </source>
</evidence>
<dbReference type="AlphaFoldDB" id="A0A9N8DZC9"/>
<comment type="subcellular location">
    <subcellularLocation>
        <location evidence="1">Cytoplasm</location>
    </subcellularLocation>
</comment>
<evidence type="ECO:0000256" key="5">
    <source>
        <dbReference type="ARBA" id="ARBA00023849"/>
    </source>
</evidence>
<dbReference type="Gene3D" id="3.40.30.10">
    <property type="entry name" value="Glutaredoxin"/>
    <property type="match status" value="1"/>
</dbReference>
<evidence type="ECO:0000313" key="9">
    <source>
        <dbReference type="EMBL" id="CAB9511080.1"/>
    </source>
</evidence>
<dbReference type="Pfam" id="PF13911">
    <property type="entry name" value="AhpC-TSA_2"/>
    <property type="match status" value="1"/>
</dbReference>
<evidence type="ECO:0000256" key="4">
    <source>
        <dbReference type="ARBA" id="ARBA00023787"/>
    </source>
</evidence>
<gene>
    <name evidence="9" type="ORF">SEMRO_467_G148900.1</name>
</gene>
<evidence type="ECO:0000256" key="3">
    <source>
        <dbReference type="ARBA" id="ARBA00023284"/>
    </source>
</evidence>
<evidence type="ECO:0000256" key="6">
    <source>
        <dbReference type="ARBA" id="ARBA00032058"/>
    </source>
</evidence>
<organism evidence="9 10">
    <name type="scientific">Seminavis robusta</name>
    <dbReference type="NCBI Taxonomy" id="568900"/>
    <lineage>
        <taxon>Eukaryota</taxon>
        <taxon>Sar</taxon>
        <taxon>Stramenopiles</taxon>
        <taxon>Ochrophyta</taxon>
        <taxon>Bacillariophyta</taxon>
        <taxon>Bacillariophyceae</taxon>
        <taxon>Bacillariophycidae</taxon>
        <taxon>Naviculales</taxon>
        <taxon>Naviculaceae</taxon>
        <taxon>Seminavis</taxon>
    </lineage>
</organism>
<dbReference type="SUPFAM" id="SSF52833">
    <property type="entry name" value="Thioredoxin-like"/>
    <property type="match status" value="1"/>
</dbReference>
<keyword evidence="2" id="KW-0963">Cytoplasm</keyword>
<dbReference type="EMBL" id="CAICTM010000466">
    <property type="protein sequence ID" value="CAB9511080.1"/>
    <property type="molecule type" value="Genomic_DNA"/>
</dbReference>
<evidence type="ECO:0000256" key="7">
    <source>
        <dbReference type="ARBA" id="ARBA00032129"/>
    </source>
</evidence>
<comment type="caution">
    <text evidence="9">The sequence shown here is derived from an EMBL/GenBank/DDBJ whole genome shotgun (WGS) entry which is preliminary data.</text>
</comment>
<sequence>MNGDRWGNIKSGKKALNCKRASEQSGVDINDIMLQPIQFMDLKPVPKSNHTILSDILLNSTATEKSAARLQVNAAEGDDSNKVTAVFCIRRAGCGMCRDHGLSLSTQLKPKLHEKGIGLNLFGIVKDLDGSGEGDVSDHRRDRKDKKTSAKILTDFYTNYFPFPMYTDRNWDSFTFLGNRKTSMWRMFQRSSTVYQRYHRKKISNIINDPRGDPLTQGGVLLFDAKGHLRYVYYERYGDELDLEALQWAVQDIVRSTGASSDRNMSNKKEPTVAPRLPRRRGTFDKGLMAGAVGSGGEKPNKNSRDNAPNGIRKPQRRGSIDDAEKAYDLQVQDDGSFDSKQ</sequence>
<dbReference type="Proteomes" id="UP001153069">
    <property type="component" value="Unassembled WGS sequence"/>
</dbReference>
<dbReference type="InterPro" id="IPR032801">
    <property type="entry name" value="PXL2A/B/C"/>
</dbReference>
<dbReference type="PANTHER" id="PTHR28630">
    <property type="match status" value="1"/>
</dbReference>
<accession>A0A9N8DZC9</accession>
<dbReference type="GO" id="GO:0005737">
    <property type="term" value="C:cytoplasm"/>
    <property type="evidence" value="ECO:0007669"/>
    <property type="project" value="UniProtKB-SubCell"/>
</dbReference>
<dbReference type="InterPro" id="IPR036249">
    <property type="entry name" value="Thioredoxin-like_sf"/>
</dbReference>
<reference evidence="9" key="1">
    <citation type="submission" date="2020-06" db="EMBL/GenBank/DDBJ databases">
        <authorList>
            <consortium name="Plant Systems Biology data submission"/>
        </authorList>
    </citation>
    <scope>NUCLEOTIDE SEQUENCE</scope>
    <source>
        <strain evidence="9">D6</strain>
    </source>
</reference>
<keyword evidence="3" id="KW-0676">Redox-active center</keyword>
<evidence type="ECO:0000256" key="2">
    <source>
        <dbReference type="ARBA" id="ARBA00022490"/>
    </source>
</evidence>
<evidence type="ECO:0000313" key="10">
    <source>
        <dbReference type="Proteomes" id="UP001153069"/>
    </source>
</evidence>
<evidence type="ECO:0000256" key="8">
    <source>
        <dbReference type="SAM" id="MobiDB-lite"/>
    </source>
</evidence>
<feature type="region of interest" description="Disordered" evidence="8">
    <location>
        <begin position="257"/>
        <end position="342"/>
    </location>
</feature>
<feature type="compositionally biased region" description="Basic and acidic residues" evidence="8">
    <location>
        <begin position="319"/>
        <end position="328"/>
    </location>
</feature>